<keyword evidence="7 13" id="KW-0418">Kinase</keyword>
<evidence type="ECO:0000256" key="7">
    <source>
        <dbReference type="ARBA" id="ARBA00022777"/>
    </source>
</evidence>
<dbReference type="GO" id="GO:0005524">
    <property type="term" value="F:ATP binding"/>
    <property type="evidence" value="ECO:0007669"/>
    <property type="project" value="UniProtKB-KW"/>
</dbReference>
<dbReference type="InterPro" id="IPR003609">
    <property type="entry name" value="Pan_app"/>
</dbReference>
<dbReference type="SMART" id="SM00108">
    <property type="entry name" value="B_lectin"/>
    <property type="match status" value="1"/>
</dbReference>
<feature type="transmembrane region" description="Helical" evidence="15">
    <location>
        <begin position="453"/>
        <end position="476"/>
    </location>
</feature>
<evidence type="ECO:0000313" key="20">
    <source>
        <dbReference type="Proteomes" id="UP001157418"/>
    </source>
</evidence>
<keyword evidence="15" id="KW-0812">Transmembrane</keyword>
<dbReference type="InterPro" id="IPR000719">
    <property type="entry name" value="Prot_kinase_dom"/>
</dbReference>
<dbReference type="GO" id="GO:0004674">
    <property type="term" value="F:protein serine/threonine kinase activity"/>
    <property type="evidence" value="ECO:0007669"/>
    <property type="project" value="UniProtKB-KW"/>
</dbReference>
<comment type="subcellular location">
    <subcellularLocation>
        <location evidence="1">Cell membrane</location>
        <topology evidence="1">Single-pass type I membrane protein</topology>
    </subcellularLocation>
</comment>
<dbReference type="Gene3D" id="3.30.200.20">
    <property type="entry name" value="Phosphorylase Kinase, domain 1"/>
    <property type="match status" value="1"/>
</dbReference>
<dbReference type="Pfam" id="PF07714">
    <property type="entry name" value="PK_Tyr_Ser-Thr"/>
    <property type="match status" value="1"/>
</dbReference>
<dbReference type="InterPro" id="IPR008271">
    <property type="entry name" value="Ser/Thr_kinase_AS"/>
</dbReference>
<keyword evidence="9" id="KW-1015">Disulfide bond</keyword>
<dbReference type="GO" id="GO:0048544">
    <property type="term" value="P:recognition of pollen"/>
    <property type="evidence" value="ECO:0007669"/>
    <property type="project" value="InterPro"/>
</dbReference>
<dbReference type="InterPro" id="IPR001245">
    <property type="entry name" value="Ser-Thr/Tyr_kinase_cat_dom"/>
</dbReference>
<dbReference type="PROSITE" id="PS50927">
    <property type="entry name" value="BULB_LECTIN"/>
    <property type="match status" value="1"/>
</dbReference>
<evidence type="ECO:0000256" key="2">
    <source>
        <dbReference type="ARBA" id="ARBA00022475"/>
    </source>
</evidence>
<reference evidence="19 20" key="1">
    <citation type="submission" date="2022-01" db="EMBL/GenBank/DDBJ databases">
        <authorList>
            <person name="Xiong W."/>
            <person name="Schranz E."/>
        </authorList>
    </citation>
    <scope>NUCLEOTIDE SEQUENCE [LARGE SCALE GENOMIC DNA]</scope>
</reference>
<organism evidence="19 20">
    <name type="scientific">Lactuca virosa</name>
    <dbReference type="NCBI Taxonomy" id="75947"/>
    <lineage>
        <taxon>Eukaryota</taxon>
        <taxon>Viridiplantae</taxon>
        <taxon>Streptophyta</taxon>
        <taxon>Embryophyta</taxon>
        <taxon>Tracheophyta</taxon>
        <taxon>Spermatophyta</taxon>
        <taxon>Magnoliopsida</taxon>
        <taxon>eudicotyledons</taxon>
        <taxon>Gunneridae</taxon>
        <taxon>Pentapetalae</taxon>
        <taxon>asterids</taxon>
        <taxon>campanulids</taxon>
        <taxon>Asterales</taxon>
        <taxon>Asteraceae</taxon>
        <taxon>Cichorioideae</taxon>
        <taxon>Cichorieae</taxon>
        <taxon>Lactucinae</taxon>
        <taxon>Lactuca</taxon>
    </lineage>
</organism>
<dbReference type="Gene3D" id="2.90.10.10">
    <property type="entry name" value="Bulb-type lectin domain"/>
    <property type="match status" value="1"/>
</dbReference>
<feature type="region of interest" description="Disordered" evidence="14">
    <location>
        <begin position="825"/>
        <end position="851"/>
    </location>
</feature>
<feature type="domain" description="Protein kinase" evidence="17">
    <location>
        <begin position="536"/>
        <end position="822"/>
    </location>
</feature>
<dbReference type="InterPro" id="IPR011009">
    <property type="entry name" value="Kinase-like_dom_sf"/>
</dbReference>
<dbReference type="Pfam" id="PF08276">
    <property type="entry name" value="PAN_2"/>
    <property type="match status" value="1"/>
</dbReference>
<evidence type="ECO:0000256" key="11">
    <source>
        <dbReference type="ARBA" id="ARBA00047899"/>
    </source>
</evidence>
<comment type="caution">
    <text evidence="19">The sequence shown here is derived from an EMBL/GenBank/DDBJ whole genome shotgun (WGS) entry which is preliminary data.</text>
</comment>
<keyword evidence="15" id="KW-1133">Transmembrane helix</keyword>
<dbReference type="SMART" id="SM00220">
    <property type="entry name" value="S_TKc"/>
    <property type="match status" value="1"/>
</dbReference>
<dbReference type="EMBL" id="CAKMRJ010000001">
    <property type="protein sequence ID" value="CAH1414470.1"/>
    <property type="molecule type" value="Genomic_DNA"/>
</dbReference>
<evidence type="ECO:0000259" key="17">
    <source>
        <dbReference type="PROSITE" id="PS50011"/>
    </source>
</evidence>
<evidence type="ECO:0000256" key="4">
    <source>
        <dbReference type="ARBA" id="ARBA00022679"/>
    </source>
</evidence>
<dbReference type="PROSITE" id="PS00108">
    <property type="entry name" value="PROTEIN_KINASE_ST"/>
    <property type="match status" value="1"/>
</dbReference>
<sequence>MILIASHLFFFFFFFFYLFYIPSLSSGANTLSVDQSLSGNQTLISLAETFELGFFKPGESSTYYIGIWYKKVKTRTIVWVANRDTPISNILSSKLQIVNGNLVLLDESNTQIWSTNLTPAPTTSTSAVLLDDGNLVLRYDSSSISITPIWQSFDHPTNTFLPGGKFGYNKRTNTKQIITSWKSTEDPAMGPFSLEVDQDEKQYVIKWNRSVEYWASGSWNGRIFSSLPEMRLNYIFNFSYIDNENESYFTYSLYNPSIISRLIMDVSGQIQQQTYLESLDQWNLFWTQPRSQCQVHAFCGPFGICSQTGLPFCSCLTAFVPKSLNDWNLSDFSGGCVRRTESNCGIKEEKPGFIQGYVPVSYLSTFLETETPESETPKSELDESACRRSCMDDCSCDAYSFILKICRLWNSENLNNVSLLFVSDDANSRTFPVNIKVSSSDLQSSSTKIKTKVLVAGIVSGFCGLVFLCSIGIIFYRRVKRQGSRDNGENFEHEFQENGRNVRYLVDPGILSAEDRKGIDVPFIEFKTILSATDYFSLANKLGQGGFGPVYKGILPGLGEVAVKRLASQSGQGLKEFKNEVLLIGKLQHRNLVRLLGYSMKDHEMILLYEYMHNKSLDRFIFDRTLSVCLDWDIRFDIIMGIARGLLYLHQDSRLRIIHRDLKASNVLLDEDMNPKISDFGLAKIVKGRETEDNTTRVVGTYGYMSPEYALDGFFSVKSDVFSFGVVILEIISGKRNTGYYHYQQAFSLISYAWGLWKSKRPLELVDLALVETCNSIEVLRCMIVGLLCIQEDPRDRPTMVNVVLMLGMDIESLPDPKEPAFVSKRSIDRLPSTSSKSEINQLTITQEEGR</sequence>
<evidence type="ECO:0000256" key="6">
    <source>
        <dbReference type="ARBA" id="ARBA00022741"/>
    </source>
</evidence>
<dbReference type="PANTHER" id="PTHR27002">
    <property type="entry name" value="RECEPTOR-LIKE SERINE/THREONINE-PROTEIN KINASE SD1-8"/>
    <property type="match status" value="1"/>
</dbReference>
<evidence type="ECO:0000256" key="10">
    <source>
        <dbReference type="ARBA" id="ARBA00023180"/>
    </source>
</evidence>
<dbReference type="InterPro" id="IPR001480">
    <property type="entry name" value="Bulb-type_lectin_dom"/>
</dbReference>
<dbReference type="PANTHER" id="PTHR27002:SF973">
    <property type="entry name" value="S-LOCUS GLYCOPROTEIN DOMAIN-CONTAINING PROTEIN-RELATED"/>
    <property type="match status" value="1"/>
</dbReference>
<comment type="similarity">
    <text evidence="13">Belongs to the protein kinase superfamily. Ser/Thr protein kinase family.</text>
</comment>
<dbReference type="SUPFAM" id="SSF56112">
    <property type="entry name" value="Protein kinase-like (PK-like)"/>
    <property type="match status" value="1"/>
</dbReference>
<dbReference type="Gene3D" id="1.10.510.10">
    <property type="entry name" value="Transferase(Phosphotransferase) domain 1"/>
    <property type="match status" value="1"/>
</dbReference>
<keyword evidence="6 13" id="KW-0547">Nucleotide-binding</keyword>
<dbReference type="Pfam" id="PF00954">
    <property type="entry name" value="S_locus_glycop"/>
    <property type="match status" value="1"/>
</dbReference>
<feature type="domain" description="Bulb-type lectin" evidence="18">
    <location>
        <begin position="28"/>
        <end position="150"/>
    </location>
</feature>
<evidence type="ECO:0000256" key="9">
    <source>
        <dbReference type="ARBA" id="ARBA00023157"/>
    </source>
</evidence>
<dbReference type="Pfam" id="PF01453">
    <property type="entry name" value="B_lectin"/>
    <property type="match status" value="1"/>
</dbReference>
<dbReference type="SUPFAM" id="SSF51110">
    <property type="entry name" value="alpha-D-mannose-specific plant lectins"/>
    <property type="match status" value="1"/>
</dbReference>
<evidence type="ECO:0000256" key="12">
    <source>
        <dbReference type="ARBA" id="ARBA00048679"/>
    </source>
</evidence>
<evidence type="ECO:0000259" key="18">
    <source>
        <dbReference type="PROSITE" id="PS50927"/>
    </source>
</evidence>
<protein>
    <recommendedName>
        <fullName evidence="13">Receptor-like serine/threonine-protein kinase</fullName>
        <ecNumber evidence="13">2.7.11.1</ecNumber>
    </recommendedName>
</protein>
<evidence type="ECO:0000256" key="3">
    <source>
        <dbReference type="ARBA" id="ARBA00022527"/>
    </source>
</evidence>
<dbReference type="FunFam" id="2.90.10.10:FF:000005">
    <property type="entry name" value="G-type lectin S-receptor-like serine/threonine-protein kinase"/>
    <property type="match status" value="1"/>
</dbReference>
<dbReference type="InterPro" id="IPR024171">
    <property type="entry name" value="SRK-like_kinase"/>
</dbReference>
<evidence type="ECO:0000256" key="1">
    <source>
        <dbReference type="ARBA" id="ARBA00004251"/>
    </source>
</evidence>
<comment type="catalytic activity">
    <reaction evidence="11 13">
        <text>L-threonyl-[protein] + ATP = O-phospho-L-threonyl-[protein] + ADP + H(+)</text>
        <dbReference type="Rhea" id="RHEA:46608"/>
        <dbReference type="Rhea" id="RHEA-COMP:11060"/>
        <dbReference type="Rhea" id="RHEA-COMP:11605"/>
        <dbReference type="ChEBI" id="CHEBI:15378"/>
        <dbReference type="ChEBI" id="CHEBI:30013"/>
        <dbReference type="ChEBI" id="CHEBI:30616"/>
        <dbReference type="ChEBI" id="CHEBI:61977"/>
        <dbReference type="ChEBI" id="CHEBI:456216"/>
        <dbReference type="EC" id="2.7.11.1"/>
    </reaction>
</comment>
<dbReference type="PIRSF" id="PIRSF000641">
    <property type="entry name" value="SRK"/>
    <property type="match status" value="1"/>
</dbReference>
<dbReference type="Proteomes" id="UP001157418">
    <property type="component" value="Unassembled WGS sequence"/>
</dbReference>
<dbReference type="FunFam" id="1.10.510.10:FF:000060">
    <property type="entry name" value="G-type lectin S-receptor-like serine/threonine-protein kinase"/>
    <property type="match status" value="1"/>
</dbReference>
<evidence type="ECO:0000256" key="15">
    <source>
        <dbReference type="SAM" id="Phobius"/>
    </source>
</evidence>
<evidence type="ECO:0000256" key="14">
    <source>
        <dbReference type="SAM" id="MobiDB-lite"/>
    </source>
</evidence>
<comment type="catalytic activity">
    <reaction evidence="12 13">
        <text>L-seryl-[protein] + ATP = O-phospho-L-seryl-[protein] + ADP + H(+)</text>
        <dbReference type="Rhea" id="RHEA:17989"/>
        <dbReference type="Rhea" id="RHEA-COMP:9863"/>
        <dbReference type="Rhea" id="RHEA-COMP:11604"/>
        <dbReference type="ChEBI" id="CHEBI:15378"/>
        <dbReference type="ChEBI" id="CHEBI:29999"/>
        <dbReference type="ChEBI" id="CHEBI:30616"/>
        <dbReference type="ChEBI" id="CHEBI:83421"/>
        <dbReference type="ChEBI" id="CHEBI:456216"/>
        <dbReference type="EC" id="2.7.11.1"/>
    </reaction>
</comment>
<dbReference type="GO" id="GO:0005886">
    <property type="term" value="C:plasma membrane"/>
    <property type="evidence" value="ECO:0007669"/>
    <property type="project" value="UniProtKB-SubCell"/>
</dbReference>
<accession>A0AAU9LK77</accession>
<keyword evidence="10" id="KW-0325">Glycoprotein</keyword>
<keyword evidence="3 13" id="KW-0723">Serine/threonine-protein kinase</keyword>
<keyword evidence="4 13" id="KW-0808">Transferase</keyword>
<keyword evidence="20" id="KW-1185">Reference proteome</keyword>
<dbReference type="EC" id="2.7.11.1" evidence="13"/>
<feature type="signal peptide" evidence="16">
    <location>
        <begin position="1"/>
        <end position="27"/>
    </location>
</feature>
<dbReference type="InterPro" id="IPR000858">
    <property type="entry name" value="S_locus_glycoprot_dom"/>
</dbReference>
<gene>
    <name evidence="19" type="ORF">LVIROSA_LOCUS2383</name>
</gene>
<keyword evidence="8 13" id="KW-0067">ATP-binding</keyword>
<feature type="compositionally biased region" description="Polar residues" evidence="14">
    <location>
        <begin position="832"/>
        <end position="851"/>
    </location>
</feature>
<evidence type="ECO:0000313" key="19">
    <source>
        <dbReference type="EMBL" id="CAH1414470.1"/>
    </source>
</evidence>
<dbReference type="InterPro" id="IPR036426">
    <property type="entry name" value="Bulb-type_lectin_dom_sf"/>
</dbReference>
<name>A0AAU9LK77_9ASTR</name>
<evidence type="ECO:0000256" key="13">
    <source>
        <dbReference type="PIRNR" id="PIRNR000641"/>
    </source>
</evidence>
<proteinExistence type="inferred from homology"/>
<evidence type="ECO:0000256" key="16">
    <source>
        <dbReference type="SAM" id="SignalP"/>
    </source>
</evidence>
<keyword evidence="5 16" id="KW-0732">Signal</keyword>
<feature type="chain" id="PRO_5043829702" description="Receptor-like serine/threonine-protein kinase" evidence="16">
    <location>
        <begin position="28"/>
        <end position="851"/>
    </location>
</feature>
<dbReference type="CDD" id="cd14066">
    <property type="entry name" value="STKc_IRAK"/>
    <property type="match status" value="1"/>
</dbReference>
<evidence type="ECO:0000256" key="8">
    <source>
        <dbReference type="ARBA" id="ARBA00022840"/>
    </source>
</evidence>
<dbReference type="FunFam" id="3.30.200.20:FF:001238">
    <property type="entry name" value="Os08g0179000 protein"/>
    <property type="match status" value="1"/>
</dbReference>
<dbReference type="CDD" id="cd00028">
    <property type="entry name" value="B_lectin"/>
    <property type="match status" value="1"/>
</dbReference>
<keyword evidence="15" id="KW-0472">Membrane</keyword>
<dbReference type="PROSITE" id="PS50011">
    <property type="entry name" value="PROTEIN_KINASE_DOM"/>
    <property type="match status" value="1"/>
</dbReference>
<keyword evidence="2" id="KW-1003">Cell membrane</keyword>
<evidence type="ECO:0000256" key="5">
    <source>
        <dbReference type="ARBA" id="ARBA00022729"/>
    </source>
</evidence>
<dbReference type="AlphaFoldDB" id="A0AAU9LK77"/>